<dbReference type="Proteomes" id="UP000785679">
    <property type="component" value="Unassembled WGS sequence"/>
</dbReference>
<evidence type="ECO:0000313" key="1">
    <source>
        <dbReference type="EMBL" id="TNV84964.1"/>
    </source>
</evidence>
<gene>
    <name evidence="1" type="ORF">FGO68_gene17262</name>
</gene>
<comment type="caution">
    <text evidence="1">The sequence shown here is derived from an EMBL/GenBank/DDBJ whole genome shotgun (WGS) entry which is preliminary data.</text>
</comment>
<sequence>MVGDNGGADVSEQARESTMIKRLKEFDSLTKRDRRLIQSVQHAFEYEQAKPKLQAFEQFAESYTQGVGIKAGVIAGEKSVLLRDLEKACNVGPEDEQYEYRGRRYERMAAIALARLYVKGENKFTGGPLYSNIVNQYSLRKDKVMEGNATDIVQNAIFGDANPLIKDDLTMYSKLNTLLTAKFPNKLPCTDSAAGLPVAVSTSEGVATVQIGHFVKLTFGFINLLTDYPPHQSEEEDQLRKWGFKNYIIRLRNIKFEGIEEGFGGFNARDVPFKGAPQLKMSKKDALIRDINMKILENAFKKYPEGESILDHFGLVRNQDEFLIAAKCALSLYASLAYIKLSLDIKRHPMVQDVEYASPTQTRFRLKIAADDLPINFVLSKVQTDPNQIKKVPITLVLAGNGLPVLNSDLVSKKVMIPVSLEWQRVIEDVEERHQYKRVIDYYEAFADQVLLHYPGVSLDLHRPTRHFDLHLYHPSKLFLRFGIVKLPQSGYQFKITASTHLTHPQLEVFNEMLSGIGRQGDLSEAIRVFLGVLIPHCIFRYVQCGIEGVSGTYHIHHNIADYIALRHAYFFNPAQLDDKAFLSLVHQQARPHLPPLPPLLKSTFGFSEDQLLRARQELYQHEMVIITNNRPVMGELDYKFDAKLREVHYVRVQIAQGRLRHMGDLCVGMQVGQLLGGTAHHGGVPIDSSAENVEMIEEADGGEYVRNGCSGHGMIDLDRLISMLTQ</sequence>
<evidence type="ECO:0000313" key="2">
    <source>
        <dbReference type="Proteomes" id="UP000785679"/>
    </source>
</evidence>
<accession>A0A8J8T7A3</accession>
<protein>
    <submittedName>
        <fullName evidence="1">Uncharacterized protein</fullName>
    </submittedName>
</protein>
<dbReference type="AlphaFoldDB" id="A0A8J8T7A3"/>
<reference evidence="1" key="1">
    <citation type="submission" date="2019-06" db="EMBL/GenBank/DDBJ databases">
        <authorList>
            <person name="Zheng W."/>
        </authorList>
    </citation>
    <scope>NUCLEOTIDE SEQUENCE</scope>
    <source>
        <strain evidence="1">QDHG01</strain>
    </source>
</reference>
<name>A0A8J8T7A3_HALGN</name>
<organism evidence="1 2">
    <name type="scientific">Halteria grandinella</name>
    <dbReference type="NCBI Taxonomy" id="5974"/>
    <lineage>
        <taxon>Eukaryota</taxon>
        <taxon>Sar</taxon>
        <taxon>Alveolata</taxon>
        <taxon>Ciliophora</taxon>
        <taxon>Intramacronucleata</taxon>
        <taxon>Spirotrichea</taxon>
        <taxon>Stichotrichia</taxon>
        <taxon>Sporadotrichida</taxon>
        <taxon>Halteriidae</taxon>
        <taxon>Halteria</taxon>
    </lineage>
</organism>
<dbReference type="OrthoDB" id="10677423at2759"/>
<keyword evidence="2" id="KW-1185">Reference proteome</keyword>
<proteinExistence type="predicted"/>
<dbReference type="EMBL" id="RRYP01002273">
    <property type="protein sequence ID" value="TNV84964.1"/>
    <property type="molecule type" value="Genomic_DNA"/>
</dbReference>